<dbReference type="Proteomes" id="UP000010471">
    <property type="component" value="Plasmid pMIC7113.01"/>
</dbReference>
<keyword evidence="1" id="KW-0812">Transmembrane</keyword>
<dbReference type="RefSeq" id="WP_015186201.1">
    <property type="nucleotide sequence ID" value="NC_019739.1"/>
</dbReference>
<feature type="transmembrane region" description="Helical" evidence="1">
    <location>
        <begin position="150"/>
        <end position="174"/>
    </location>
</feature>
<evidence type="ECO:0000313" key="2">
    <source>
        <dbReference type="EMBL" id="AFZ22075.1"/>
    </source>
</evidence>
<keyword evidence="1" id="KW-0472">Membrane</keyword>
<organism evidence="2 3">
    <name type="scientific">Allocoleopsis franciscana PCC 7113</name>
    <dbReference type="NCBI Taxonomy" id="1173027"/>
    <lineage>
        <taxon>Bacteria</taxon>
        <taxon>Bacillati</taxon>
        <taxon>Cyanobacteriota</taxon>
        <taxon>Cyanophyceae</taxon>
        <taxon>Coleofasciculales</taxon>
        <taxon>Coleofasciculaceae</taxon>
        <taxon>Allocoleopsis</taxon>
        <taxon>Allocoleopsis franciscana</taxon>
    </lineage>
</organism>
<feature type="transmembrane region" description="Helical" evidence="1">
    <location>
        <begin position="120"/>
        <end position="138"/>
    </location>
</feature>
<keyword evidence="2" id="KW-0614">Plasmid</keyword>
<name>K9WNX7_9CYAN</name>
<sequence>MAYEFHGANLRGADFRGKNLAGADFSYANIRGADFSNAILVGANFSYAKAGLPTSKTIYLIVLSLILSLFAGLISAYAGAIVGDLLSNDIYGHSFFGFVALITLVIFLIVIFWQGLGATLAIVAEAVAACLIAAIAFFPENQAGHNLSVGSILTAVTLAGTMAGVGHMAVAVAVERILALPGARALILFIALMGAVLGTLFGVKAEESTPLENVFVAFLVTVFVALVAIASGIYVGWQAVTGNRKYKIIYSLAIAIVAKGGTSFRGANLTDADFTQATLKSVDFRNATLTRTCWFQAQNIDRARGEGTYLEDARVRQLAITKDGQIQTFAYLSLRDLNLKDANLQSASFISTDLSEATLQNANLKGAKLVQTQLYQATLIEACLTGACIENWGISTDTRLDGVKCEYVYMRLPTEDDPDPWRKPDKRNETFKEGDFADFITPIIKTLDLYQTQDVDMRQIAKRFKTLDLFHYDGIDPTAAAIAVTQLAVNHPEAELEVVALEGRGQEKIRLQAIVASDANRSELYTEYFEKYTEIKSLSYSDLQALLLGIKEKDERIQSLEKLLENAIQQPKFYVETYQNQGEFAMSQSKGNINISGTQGNVSGVAAAGEDLSMTGVAMGEISGNVTNTIKQLPDSTEPDKPGIKKLLTELQSAIEADTNLSDEDKAEALEQVKAIAEAGQKPEDGAMQKMAKNAMKFLKGTIADLPSTVELVQTCGKLLPLITKFFGLP</sequence>
<dbReference type="HOGENOM" id="CLU_020789_0_0_3"/>
<dbReference type="EMBL" id="CP003631">
    <property type="protein sequence ID" value="AFZ22075.1"/>
    <property type="molecule type" value="Genomic_DNA"/>
</dbReference>
<dbReference type="InterPro" id="IPR051082">
    <property type="entry name" value="Pentapeptide-BTB/POZ_domain"/>
</dbReference>
<protein>
    <submittedName>
        <fullName evidence="2">Putative low-complexity protein</fullName>
    </submittedName>
</protein>
<dbReference type="KEGG" id="mic:Mic7113_6496"/>
<feature type="transmembrane region" description="Helical" evidence="1">
    <location>
        <begin position="58"/>
        <end position="78"/>
    </location>
</feature>
<dbReference type="Pfam" id="PF00805">
    <property type="entry name" value="Pentapeptide"/>
    <property type="match status" value="3"/>
</dbReference>
<dbReference type="InterPro" id="IPR001646">
    <property type="entry name" value="5peptide_repeat"/>
</dbReference>
<proteinExistence type="predicted"/>
<feature type="transmembrane region" description="Helical" evidence="1">
    <location>
        <begin position="215"/>
        <end position="237"/>
    </location>
</feature>
<dbReference type="AlphaFoldDB" id="K9WNX7"/>
<gene>
    <name evidence="2" type="ORF">Mic7113_6496</name>
</gene>
<evidence type="ECO:0000313" key="3">
    <source>
        <dbReference type="Proteomes" id="UP000010471"/>
    </source>
</evidence>
<accession>K9WNX7</accession>
<dbReference type="PANTHER" id="PTHR14136:SF17">
    <property type="entry name" value="BTB_POZ DOMAIN-CONTAINING PROTEIN KCTD9"/>
    <property type="match status" value="1"/>
</dbReference>
<dbReference type="Gene3D" id="2.160.20.80">
    <property type="entry name" value="E3 ubiquitin-protein ligase SopA"/>
    <property type="match status" value="3"/>
</dbReference>
<dbReference type="SUPFAM" id="SSF141571">
    <property type="entry name" value="Pentapeptide repeat-like"/>
    <property type="match status" value="1"/>
</dbReference>
<keyword evidence="1" id="KW-1133">Transmembrane helix</keyword>
<reference evidence="2 3" key="1">
    <citation type="submission" date="2012-06" db="EMBL/GenBank/DDBJ databases">
        <title>Finished plasmid 1 of genome of Microcoleus sp. PCC 7113.</title>
        <authorList>
            <consortium name="US DOE Joint Genome Institute"/>
            <person name="Gugger M."/>
            <person name="Coursin T."/>
            <person name="Rippka R."/>
            <person name="Tandeau De Marsac N."/>
            <person name="Huntemann M."/>
            <person name="Wei C.-L."/>
            <person name="Han J."/>
            <person name="Detter J.C."/>
            <person name="Han C."/>
            <person name="Tapia R."/>
            <person name="Chen A."/>
            <person name="Kyrpides N."/>
            <person name="Mavromatis K."/>
            <person name="Markowitz V."/>
            <person name="Szeto E."/>
            <person name="Ivanova N."/>
            <person name="Pagani I."/>
            <person name="Pati A."/>
            <person name="Goodwin L."/>
            <person name="Nordberg H.P."/>
            <person name="Cantor M.N."/>
            <person name="Hua S.X."/>
            <person name="Woyke T."/>
            <person name="Kerfeld C.A."/>
        </authorList>
    </citation>
    <scope>NUCLEOTIDE SEQUENCE [LARGE SCALE GENOMIC DNA]</scope>
    <source>
        <strain evidence="2 3">PCC 7113</strain>
        <plasmid evidence="2 3">pMIC7113.01</plasmid>
    </source>
</reference>
<geneLocation type="plasmid" evidence="2 3">
    <name>pMIC7113.01</name>
</geneLocation>
<feature type="transmembrane region" description="Helical" evidence="1">
    <location>
        <begin position="186"/>
        <end position="203"/>
    </location>
</feature>
<evidence type="ECO:0000256" key="1">
    <source>
        <dbReference type="SAM" id="Phobius"/>
    </source>
</evidence>
<dbReference type="PANTHER" id="PTHR14136">
    <property type="entry name" value="BTB_POZ DOMAIN-CONTAINING PROTEIN KCTD9"/>
    <property type="match status" value="1"/>
</dbReference>
<keyword evidence="3" id="KW-1185">Reference proteome</keyword>
<feature type="transmembrane region" description="Helical" evidence="1">
    <location>
        <begin position="90"/>
        <end position="113"/>
    </location>
</feature>
<dbReference type="PATRIC" id="fig|1173027.3.peg.7184"/>
<dbReference type="OrthoDB" id="528457at2"/>